<keyword evidence="3" id="KW-1185">Reference proteome</keyword>
<sequence>MMTSTWRSALLGLLLQALSDSVGLYQSPATAPGNGWNNLKGPWMIGNGVRYVKNIDSSIEAFFSAPVGTKINIGIDVALDSEVGHDFLYLSVKSSDSIDDLLTSFKRIDDTEMSSGVSGWSMVVKETFPFTTTSEKFSVSLKFTSDEFMEFTGATINSFTVSAA</sequence>
<feature type="chain" id="PRO_5046418535" evidence="1">
    <location>
        <begin position="20"/>
        <end position="164"/>
    </location>
</feature>
<evidence type="ECO:0000313" key="2">
    <source>
        <dbReference type="EMBL" id="KAH6588480.1"/>
    </source>
</evidence>
<feature type="signal peptide" evidence="1">
    <location>
        <begin position="1"/>
        <end position="19"/>
    </location>
</feature>
<proteinExistence type="predicted"/>
<dbReference type="EMBL" id="JAFCIX010000503">
    <property type="protein sequence ID" value="KAH6588480.1"/>
    <property type="molecule type" value="Genomic_DNA"/>
</dbReference>
<organism evidence="2 3">
    <name type="scientific">Batrachochytrium salamandrivorans</name>
    <dbReference type="NCBI Taxonomy" id="1357716"/>
    <lineage>
        <taxon>Eukaryota</taxon>
        <taxon>Fungi</taxon>
        <taxon>Fungi incertae sedis</taxon>
        <taxon>Chytridiomycota</taxon>
        <taxon>Chytridiomycota incertae sedis</taxon>
        <taxon>Chytridiomycetes</taxon>
        <taxon>Rhizophydiales</taxon>
        <taxon>Rhizophydiales incertae sedis</taxon>
        <taxon>Batrachochytrium</taxon>
    </lineage>
</organism>
<evidence type="ECO:0000256" key="1">
    <source>
        <dbReference type="SAM" id="SignalP"/>
    </source>
</evidence>
<keyword evidence="1" id="KW-0732">Signal</keyword>
<reference evidence="2 3" key="1">
    <citation type="submission" date="2021-02" db="EMBL/GenBank/DDBJ databases">
        <title>Variation within the Batrachochytrium salamandrivorans European outbreak.</title>
        <authorList>
            <person name="Kelly M."/>
            <person name="Pasmans F."/>
            <person name="Shea T.P."/>
            <person name="Munoz J.F."/>
            <person name="Carranza S."/>
            <person name="Cuomo C.A."/>
            <person name="Martel A."/>
        </authorList>
    </citation>
    <scope>NUCLEOTIDE SEQUENCE [LARGE SCALE GENOMIC DNA]</scope>
    <source>
        <strain evidence="2 3">AMFP18/2</strain>
    </source>
</reference>
<evidence type="ECO:0000313" key="3">
    <source>
        <dbReference type="Proteomes" id="UP001648503"/>
    </source>
</evidence>
<protein>
    <submittedName>
        <fullName evidence="2">Uncharacterized protein</fullName>
    </submittedName>
</protein>
<gene>
    <name evidence="2" type="ORF">BASA50_010706</name>
</gene>
<accession>A0ABQ8EXS4</accession>
<name>A0ABQ8EXS4_9FUNG</name>
<comment type="caution">
    <text evidence="2">The sequence shown here is derived from an EMBL/GenBank/DDBJ whole genome shotgun (WGS) entry which is preliminary data.</text>
</comment>
<dbReference type="Proteomes" id="UP001648503">
    <property type="component" value="Unassembled WGS sequence"/>
</dbReference>